<evidence type="ECO:0000256" key="2">
    <source>
        <dbReference type="ARBA" id="ARBA00023015"/>
    </source>
</evidence>
<accession>A0ABU9BP60</accession>
<dbReference type="InterPro" id="IPR047057">
    <property type="entry name" value="MerR_fam"/>
</dbReference>
<dbReference type="SUPFAM" id="SSF46955">
    <property type="entry name" value="Putative DNA-binding domain"/>
    <property type="match status" value="1"/>
</dbReference>
<protein>
    <submittedName>
        <fullName evidence="7">MerR family transcriptional regulator</fullName>
    </submittedName>
</protein>
<gene>
    <name evidence="7" type="ORF">AACH06_06340</name>
</gene>
<dbReference type="InterPro" id="IPR009061">
    <property type="entry name" value="DNA-bd_dom_put_sf"/>
</dbReference>
<dbReference type="Gene3D" id="1.10.1660.10">
    <property type="match status" value="1"/>
</dbReference>
<dbReference type="PROSITE" id="PS50937">
    <property type="entry name" value="HTH_MERR_2"/>
    <property type="match status" value="1"/>
</dbReference>
<evidence type="ECO:0000313" key="8">
    <source>
        <dbReference type="Proteomes" id="UP001371218"/>
    </source>
</evidence>
<comment type="caution">
    <text evidence="7">The sequence shown here is derived from an EMBL/GenBank/DDBJ whole genome shotgun (WGS) entry which is preliminary data.</text>
</comment>
<dbReference type="Pfam" id="PF13411">
    <property type="entry name" value="MerR_1"/>
    <property type="match status" value="1"/>
</dbReference>
<proteinExistence type="predicted"/>
<dbReference type="RefSeq" id="WP_341424807.1">
    <property type="nucleotide sequence ID" value="NZ_JBBUTG010000003.1"/>
</dbReference>
<evidence type="ECO:0000256" key="3">
    <source>
        <dbReference type="ARBA" id="ARBA00023125"/>
    </source>
</evidence>
<feature type="domain" description="B12-binding" evidence="6">
    <location>
        <begin position="193"/>
        <end position="316"/>
    </location>
</feature>
<evidence type="ECO:0000259" key="6">
    <source>
        <dbReference type="PROSITE" id="PS51332"/>
    </source>
</evidence>
<dbReference type="InterPro" id="IPR036594">
    <property type="entry name" value="Meth_synthase_dom"/>
</dbReference>
<dbReference type="PROSITE" id="PS51332">
    <property type="entry name" value="B12_BINDING"/>
    <property type="match status" value="1"/>
</dbReference>
<reference evidence="7 8" key="1">
    <citation type="submission" date="2024-04" db="EMBL/GenBank/DDBJ databases">
        <title>Novel species of the genus Ideonella isolated from streams.</title>
        <authorList>
            <person name="Lu H."/>
        </authorList>
    </citation>
    <scope>NUCLEOTIDE SEQUENCE [LARGE SCALE GENOMIC DNA]</scope>
    <source>
        <strain evidence="7 8">DXS29W</strain>
    </source>
</reference>
<dbReference type="Pfam" id="PF02607">
    <property type="entry name" value="B12-binding_2"/>
    <property type="match status" value="1"/>
</dbReference>
<evidence type="ECO:0000313" key="7">
    <source>
        <dbReference type="EMBL" id="MEK8030440.1"/>
    </source>
</evidence>
<dbReference type="CDD" id="cd02065">
    <property type="entry name" value="B12-binding_like"/>
    <property type="match status" value="1"/>
</dbReference>
<dbReference type="Gene3D" id="3.40.50.280">
    <property type="entry name" value="Cobalamin-binding domain"/>
    <property type="match status" value="1"/>
</dbReference>
<dbReference type="SUPFAM" id="SSF52242">
    <property type="entry name" value="Cobalamin (vitamin B12)-binding domain"/>
    <property type="match status" value="1"/>
</dbReference>
<keyword evidence="2" id="KW-0805">Transcription regulation</keyword>
<organism evidence="7 8">
    <name type="scientific">Ideonella lacteola</name>
    <dbReference type="NCBI Taxonomy" id="2984193"/>
    <lineage>
        <taxon>Bacteria</taxon>
        <taxon>Pseudomonadati</taxon>
        <taxon>Pseudomonadota</taxon>
        <taxon>Betaproteobacteria</taxon>
        <taxon>Burkholderiales</taxon>
        <taxon>Sphaerotilaceae</taxon>
        <taxon>Ideonella</taxon>
    </lineage>
</organism>
<sequence>MSTSPPTPPLLSIADVERDTGLGKDTLRVWERRYGFPTPARDDQGQRMYTQADVDRLRQIAALLRAGHRPGRVVVLDDAQRQALLNPYPPGEGTDAPPNANGHGREAAAVQALLDTVTHRDGLALRRQLQQSLTRLGLAVFVTDLMAPLTTAVGQAWLRGELGVADEHLFTEVAHGILRQGLMSLPEPVPGVAPRVLLTTLPGEPHGLGLLMAEAMCALSGAWCVNLGPQTPIDEIVAAAGWHRAQVVGLSATGCLPVRWLRQGLDQLRQRLPAGTLLWLGGSAGDLRRAPGIVRITDLRAIAPAIAALPPPSGSAGASDAAGAAGR</sequence>
<keyword evidence="8" id="KW-1185">Reference proteome</keyword>
<dbReference type="InterPro" id="IPR000551">
    <property type="entry name" value="MerR-type_HTH_dom"/>
</dbReference>
<dbReference type="Pfam" id="PF02310">
    <property type="entry name" value="B12-binding"/>
    <property type="match status" value="1"/>
</dbReference>
<dbReference type="InterPro" id="IPR003759">
    <property type="entry name" value="Cbl-bd_cap"/>
</dbReference>
<dbReference type="Gene3D" id="1.10.1240.10">
    <property type="entry name" value="Methionine synthase domain"/>
    <property type="match status" value="1"/>
</dbReference>
<evidence type="ECO:0000256" key="4">
    <source>
        <dbReference type="ARBA" id="ARBA00023163"/>
    </source>
</evidence>
<dbReference type="Proteomes" id="UP001371218">
    <property type="component" value="Unassembled WGS sequence"/>
</dbReference>
<dbReference type="InterPro" id="IPR036724">
    <property type="entry name" value="Cobalamin-bd_sf"/>
</dbReference>
<evidence type="ECO:0000259" key="5">
    <source>
        <dbReference type="PROSITE" id="PS50937"/>
    </source>
</evidence>
<keyword evidence="3" id="KW-0238">DNA-binding</keyword>
<name>A0ABU9BP60_9BURK</name>
<dbReference type="CDD" id="cd01104">
    <property type="entry name" value="HTH_MlrA-CarA"/>
    <property type="match status" value="1"/>
</dbReference>
<dbReference type="EMBL" id="JBBUTG010000003">
    <property type="protein sequence ID" value="MEK8030440.1"/>
    <property type="molecule type" value="Genomic_DNA"/>
</dbReference>
<dbReference type="InterPro" id="IPR006158">
    <property type="entry name" value="Cobalamin-bd"/>
</dbReference>
<feature type="domain" description="HTH merR-type" evidence="5">
    <location>
        <begin position="10"/>
        <end position="85"/>
    </location>
</feature>
<dbReference type="PANTHER" id="PTHR30204:SF69">
    <property type="entry name" value="MERR-FAMILY TRANSCRIPTIONAL REGULATOR"/>
    <property type="match status" value="1"/>
</dbReference>
<dbReference type="PANTHER" id="PTHR30204">
    <property type="entry name" value="REDOX-CYCLING DRUG-SENSING TRANSCRIPTIONAL ACTIVATOR SOXR"/>
    <property type="match status" value="1"/>
</dbReference>
<keyword evidence="4" id="KW-0804">Transcription</keyword>
<evidence type="ECO:0000256" key="1">
    <source>
        <dbReference type="ARBA" id="ARBA00022491"/>
    </source>
</evidence>
<dbReference type="SMART" id="SM00422">
    <property type="entry name" value="HTH_MERR"/>
    <property type="match status" value="1"/>
</dbReference>
<keyword evidence="1" id="KW-0678">Repressor</keyword>